<dbReference type="SUPFAM" id="SSF53850">
    <property type="entry name" value="Periplasmic binding protein-like II"/>
    <property type="match status" value="1"/>
</dbReference>
<dbReference type="FunFam" id="1.10.10.10:FF:000001">
    <property type="entry name" value="LysR family transcriptional regulator"/>
    <property type="match status" value="1"/>
</dbReference>
<dbReference type="GO" id="GO:0006351">
    <property type="term" value="P:DNA-templated transcription"/>
    <property type="evidence" value="ECO:0007669"/>
    <property type="project" value="TreeGrafter"/>
</dbReference>
<evidence type="ECO:0000313" key="6">
    <source>
        <dbReference type="EMBL" id="KGD71899.1"/>
    </source>
</evidence>
<evidence type="ECO:0000313" key="7">
    <source>
        <dbReference type="Proteomes" id="UP000029577"/>
    </source>
</evidence>
<organism evidence="6 7">
    <name type="scientific">Tatumella morbirosei</name>
    <dbReference type="NCBI Taxonomy" id="642227"/>
    <lineage>
        <taxon>Bacteria</taxon>
        <taxon>Pseudomonadati</taxon>
        <taxon>Pseudomonadota</taxon>
        <taxon>Gammaproteobacteria</taxon>
        <taxon>Enterobacterales</taxon>
        <taxon>Erwiniaceae</taxon>
        <taxon>Tatumella</taxon>
    </lineage>
</organism>
<protein>
    <submittedName>
        <fullName evidence="6">LysR family transcriptional regulator</fullName>
    </submittedName>
</protein>
<dbReference type="Pfam" id="PF00126">
    <property type="entry name" value="HTH_1"/>
    <property type="match status" value="1"/>
</dbReference>
<dbReference type="PANTHER" id="PTHR30537">
    <property type="entry name" value="HTH-TYPE TRANSCRIPTIONAL REGULATOR"/>
    <property type="match status" value="1"/>
</dbReference>
<dbReference type="InterPro" id="IPR036388">
    <property type="entry name" value="WH-like_DNA-bd_sf"/>
</dbReference>
<evidence type="ECO:0000256" key="2">
    <source>
        <dbReference type="ARBA" id="ARBA00023015"/>
    </source>
</evidence>
<proteinExistence type="inferred from homology"/>
<dbReference type="InterPro" id="IPR058163">
    <property type="entry name" value="LysR-type_TF_proteobact-type"/>
</dbReference>
<dbReference type="SUPFAM" id="SSF46785">
    <property type="entry name" value="Winged helix' DNA-binding domain"/>
    <property type="match status" value="1"/>
</dbReference>
<dbReference type="Gene3D" id="1.10.10.10">
    <property type="entry name" value="Winged helix-like DNA-binding domain superfamily/Winged helix DNA-binding domain"/>
    <property type="match status" value="1"/>
</dbReference>
<dbReference type="eggNOG" id="COG0583">
    <property type="taxonomic scope" value="Bacteria"/>
</dbReference>
<dbReference type="InterPro" id="IPR036390">
    <property type="entry name" value="WH_DNA-bd_sf"/>
</dbReference>
<dbReference type="AlphaFoldDB" id="A0A095T5V0"/>
<evidence type="ECO:0000256" key="3">
    <source>
        <dbReference type="ARBA" id="ARBA00023125"/>
    </source>
</evidence>
<dbReference type="EMBL" id="JPKR02000003">
    <property type="protein sequence ID" value="KGD71899.1"/>
    <property type="molecule type" value="Genomic_DNA"/>
</dbReference>
<dbReference type="PANTHER" id="PTHR30537:SF5">
    <property type="entry name" value="HTH-TYPE TRANSCRIPTIONAL ACTIVATOR TTDR-RELATED"/>
    <property type="match status" value="1"/>
</dbReference>
<keyword evidence="7" id="KW-1185">Reference proteome</keyword>
<dbReference type="Pfam" id="PF03466">
    <property type="entry name" value="LysR_substrate"/>
    <property type="match status" value="1"/>
</dbReference>
<dbReference type="Gene3D" id="3.40.190.290">
    <property type="match status" value="1"/>
</dbReference>
<comment type="similarity">
    <text evidence="1">Belongs to the LysR transcriptional regulatory family.</text>
</comment>
<dbReference type="OrthoDB" id="9815676at2"/>
<evidence type="ECO:0000256" key="4">
    <source>
        <dbReference type="ARBA" id="ARBA00023163"/>
    </source>
</evidence>
<reference evidence="6" key="1">
    <citation type="submission" date="2014-12" db="EMBL/GenBank/DDBJ databases">
        <title>The draft genome of the Tatumella morbirosei type strain, LMG23360T isolated from pineapple rot.</title>
        <authorList>
            <person name="Smits T.H."/>
            <person name="Palmer M."/>
            <person name="Venter S.N."/>
            <person name="Duffy B."/>
            <person name="Steenkamp E.T."/>
            <person name="Chan W.Y."/>
            <person name="Coutinho T.A."/>
            <person name="Coetzee M.P."/>
            <person name="De Maayer P."/>
        </authorList>
    </citation>
    <scope>NUCLEOTIDE SEQUENCE [LARGE SCALE GENOMIC DNA]</scope>
    <source>
        <strain evidence="6">LMG 23360</strain>
    </source>
</reference>
<sequence>MNKLESMAIFTRVAEKGSFAAVAEEVGISGTMVGLHIKALEKMLGVRLLHRTTRRQSLTEFGLSYYQRCCEILARVDEAESLAGELQSSPRGRLRVASPVTFGVHALSPLCAEFLTLYPQVNLELVLSDVIPDMAEQAIDIAIRIGETDNINAFVARSLAPYRSVICATTDYLSRYGMPQRPEDLSNHRCLGFAHPQASKHWTLQSGGHPLRIPVSLCMSVNNGEALRAAALKGLGIIMQPEILLAEDIVQHRLIPLLNDFLPPAKPVQVVSFADRQPLPGHRRFIELLMSRFGKQLSALRN</sequence>
<name>A0A095T5V0_9GAMM</name>
<feature type="domain" description="HTH lysR-type" evidence="5">
    <location>
        <begin position="1"/>
        <end position="59"/>
    </location>
</feature>
<dbReference type="GO" id="GO:0043565">
    <property type="term" value="F:sequence-specific DNA binding"/>
    <property type="evidence" value="ECO:0007669"/>
    <property type="project" value="TreeGrafter"/>
</dbReference>
<evidence type="ECO:0000259" key="5">
    <source>
        <dbReference type="PROSITE" id="PS50931"/>
    </source>
</evidence>
<dbReference type="RefSeq" id="WP_038021019.1">
    <property type="nucleotide sequence ID" value="NZ_JPKR02000003.1"/>
</dbReference>
<keyword evidence="2" id="KW-0805">Transcription regulation</keyword>
<dbReference type="PROSITE" id="PS50931">
    <property type="entry name" value="HTH_LYSR"/>
    <property type="match status" value="1"/>
</dbReference>
<dbReference type="GO" id="GO:0003700">
    <property type="term" value="F:DNA-binding transcription factor activity"/>
    <property type="evidence" value="ECO:0007669"/>
    <property type="project" value="InterPro"/>
</dbReference>
<dbReference type="InterPro" id="IPR005119">
    <property type="entry name" value="LysR_subst-bd"/>
</dbReference>
<comment type="caution">
    <text evidence="6">The sequence shown here is derived from an EMBL/GenBank/DDBJ whole genome shotgun (WGS) entry which is preliminary data.</text>
</comment>
<dbReference type="STRING" id="642227.HA49_13805"/>
<gene>
    <name evidence="6" type="ORF">HA49_13805</name>
</gene>
<accession>A0A095T5V0</accession>
<dbReference type="Proteomes" id="UP000029577">
    <property type="component" value="Unassembled WGS sequence"/>
</dbReference>
<keyword evidence="4" id="KW-0804">Transcription</keyword>
<evidence type="ECO:0000256" key="1">
    <source>
        <dbReference type="ARBA" id="ARBA00009437"/>
    </source>
</evidence>
<dbReference type="InterPro" id="IPR000847">
    <property type="entry name" value="LysR_HTH_N"/>
</dbReference>
<keyword evidence="3" id="KW-0238">DNA-binding</keyword>